<dbReference type="PANTHER" id="PTHR31672:SF2">
    <property type="entry name" value="F-BOX DOMAIN-CONTAINING PROTEIN"/>
    <property type="match status" value="1"/>
</dbReference>
<organism evidence="1 2">
    <name type="scientific">Miscanthus lutarioriparius</name>
    <dbReference type="NCBI Taxonomy" id="422564"/>
    <lineage>
        <taxon>Eukaryota</taxon>
        <taxon>Viridiplantae</taxon>
        <taxon>Streptophyta</taxon>
        <taxon>Embryophyta</taxon>
        <taxon>Tracheophyta</taxon>
        <taxon>Spermatophyta</taxon>
        <taxon>Magnoliopsida</taxon>
        <taxon>Liliopsida</taxon>
        <taxon>Poales</taxon>
        <taxon>Poaceae</taxon>
        <taxon>PACMAD clade</taxon>
        <taxon>Panicoideae</taxon>
        <taxon>Andropogonodae</taxon>
        <taxon>Andropogoneae</taxon>
        <taxon>Saccharinae</taxon>
        <taxon>Miscanthus</taxon>
    </lineage>
</organism>
<name>A0A811PG53_9POAL</name>
<dbReference type="InterPro" id="IPR050796">
    <property type="entry name" value="SCF_F-box_component"/>
</dbReference>
<reference evidence="1" key="1">
    <citation type="submission" date="2020-10" db="EMBL/GenBank/DDBJ databases">
        <authorList>
            <person name="Han B."/>
            <person name="Lu T."/>
            <person name="Zhao Q."/>
            <person name="Huang X."/>
            <person name="Zhao Y."/>
        </authorList>
    </citation>
    <scope>NUCLEOTIDE SEQUENCE</scope>
</reference>
<keyword evidence="2" id="KW-1185">Reference proteome</keyword>
<dbReference type="PANTHER" id="PTHR31672">
    <property type="entry name" value="BNACNNG10540D PROTEIN"/>
    <property type="match status" value="1"/>
</dbReference>
<dbReference type="Proteomes" id="UP000604825">
    <property type="component" value="Unassembled WGS sequence"/>
</dbReference>
<dbReference type="AlphaFoldDB" id="A0A811PG53"/>
<evidence type="ECO:0000313" key="2">
    <source>
        <dbReference type="Proteomes" id="UP000604825"/>
    </source>
</evidence>
<proteinExistence type="predicted"/>
<dbReference type="OrthoDB" id="670864at2759"/>
<accession>A0A811PG53</accession>
<dbReference type="EMBL" id="CAJGYO010000007">
    <property type="protein sequence ID" value="CAD6246369.1"/>
    <property type="molecule type" value="Genomic_DNA"/>
</dbReference>
<evidence type="ECO:0000313" key="1">
    <source>
        <dbReference type="EMBL" id="CAD6246369.1"/>
    </source>
</evidence>
<sequence length="247" mass="27811">MSSSAEFIAAHARHRPLELIFQRGTLESIPLLTLDEAEQQCRLRHAQYYPAYTRPTGGGGDWSGHVLLDSCDGLLLFQRDSDRKDFVVCNPVTQQWSMVPRVPGAAYTVPTGFYVHGPSGEHRLLCLTADDQGGSYYVCTLEAAAQAPRRLGQAWPWPLGNLYADLPVRYVNLGGKLHWLQHPKIRFSADGWPPSAEGRRPTILAFDSVLETFRRIRRPPWELRGTAASCWRWTGCWPWGIFTSCVS</sequence>
<protein>
    <submittedName>
        <fullName evidence="1">Uncharacterized protein</fullName>
    </submittedName>
</protein>
<gene>
    <name evidence="1" type="ORF">NCGR_LOCUS30634</name>
</gene>
<comment type="caution">
    <text evidence="1">The sequence shown here is derived from an EMBL/GenBank/DDBJ whole genome shotgun (WGS) entry which is preliminary data.</text>
</comment>